<sequence length="523" mass="57912">MKFLLCIIIAKSFVIAPYEINDSSKSQERLTNANEMVFSTTGTPLDFTIKNIYTKHGKRVGKALYTESGRFLSLDGDEIHMTQLVPTEDNGTTIDERIDIGLSDNDFDALNTSVDLLELHNKIFNISKLGKCLVRNSNKNLSVGSCKSNQAKFILIESDKDRKKNEKTIKSKEEEKGGKDTSTKTDTNSKPTNTGTPANTTFIVLNGKNTSELDSIQSLILGNKALPLQVRREHTDSKQRHKNSKRRKPHSSPDEESTDLKKEKVESRSMSDEEYSPQLSEDNEVSDPDDNKYRRRKTSKKPQSRNMGINKNLQTNENNVKSHPQPIILVPVNQTQPSAIQPSPNSQIMPSSEGIIQNPSFYSQPSMSPIPNQPTINHTPSYPPQTGSDYKKDLNNLNSYTSPAPSYTSPSQTSSFAQQLPSASPQQIGNNQQYSNSNTLPNQYIQQLSSFLANGIPVILGNNQSTQSPGTHNTIPSSIPQTVPNTTTPGDTQMPKQPDYSQSLPIDIKGLQQQLMNVLGMGS</sequence>
<feature type="compositionally biased region" description="Basic and acidic residues" evidence="1">
    <location>
        <begin position="163"/>
        <end position="183"/>
    </location>
</feature>
<feature type="region of interest" description="Disordered" evidence="1">
    <location>
        <begin position="163"/>
        <end position="201"/>
    </location>
</feature>
<feature type="compositionally biased region" description="Low complexity" evidence="1">
    <location>
        <begin position="184"/>
        <end position="194"/>
    </location>
</feature>
<feature type="signal peptide" evidence="2">
    <location>
        <begin position="1"/>
        <end position="16"/>
    </location>
</feature>
<feature type="compositionally biased region" description="Basic residues" evidence="1">
    <location>
        <begin position="293"/>
        <end position="303"/>
    </location>
</feature>
<feature type="chain" id="PRO_5003959991" description="Ricin B lectin domain-containing protein" evidence="2">
    <location>
        <begin position="17"/>
        <end position="523"/>
    </location>
</feature>
<dbReference type="HOGENOM" id="CLU_520927_0_0_1"/>
<dbReference type="InParanoid" id="L2GMA4"/>
<feature type="compositionally biased region" description="Polar residues" evidence="1">
    <location>
        <begin position="304"/>
        <end position="320"/>
    </location>
</feature>
<evidence type="ECO:0000313" key="3">
    <source>
        <dbReference type="EMBL" id="ELA41764.1"/>
    </source>
</evidence>
<protein>
    <recommendedName>
        <fullName evidence="5">Ricin B lectin domain-containing protein</fullName>
    </recommendedName>
</protein>
<name>L2GMA4_VITCO</name>
<dbReference type="EMBL" id="JH370138">
    <property type="protein sequence ID" value="ELA41764.1"/>
    <property type="molecule type" value="Genomic_DNA"/>
</dbReference>
<dbReference type="VEuPathDB" id="MicrosporidiaDB:VICG_01116"/>
<accession>L2GMA4</accession>
<dbReference type="AlphaFoldDB" id="L2GMA4"/>
<evidence type="ECO:0008006" key="5">
    <source>
        <dbReference type="Google" id="ProtNLM"/>
    </source>
</evidence>
<gene>
    <name evidence="3" type="ORF">VICG_01116</name>
</gene>
<dbReference type="GeneID" id="19881827"/>
<dbReference type="RefSeq" id="XP_007604562.1">
    <property type="nucleotide sequence ID" value="XM_007604500.1"/>
</dbReference>
<feature type="region of interest" description="Disordered" evidence="1">
    <location>
        <begin position="336"/>
        <end position="438"/>
    </location>
</feature>
<evidence type="ECO:0000256" key="1">
    <source>
        <dbReference type="SAM" id="MobiDB-lite"/>
    </source>
</evidence>
<evidence type="ECO:0000256" key="2">
    <source>
        <dbReference type="SAM" id="SignalP"/>
    </source>
</evidence>
<evidence type="ECO:0000313" key="4">
    <source>
        <dbReference type="Proteomes" id="UP000011082"/>
    </source>
</evidence>
<dbReference type="Proteomes" id="UP000011082">
    <property type="component" value="Unassembled WGS sequence"/>
</dbReference>
<feature type="region of interest" description="Disordered" evidence="1">
    <location>
        <begin position="230"/>
        <end position="320"/>
    </location>
</feature>
<feature type="compositionally biased region" description="Low complexity" evidence="1">
    <location>
        <begin position="399"/>
        <end position="415"/>
    </location>
</feature>
<proteinExistence type="predicted"/>
<feature type="compositionally biased region" description="Basic residues" evidence="1">
    <location>
        <begin position="239"/>
        <end position="250"/>
    </location>
</feature>
<organism evidence="3 4">
    <name type="scientific">Vittaforma corneae (strain ATCC 50505)</name>
    <name type="common">Microsporidian parasite</name>
    <name type="synonym">Nosema corneum</name>
    <dbReference type="NCBI Taxonomy" id="993615"/>
    <lineage>
        <taxon>Eukaryota</taxon>
        <taxon>Fungi</taxon>
        <taxon>Fungi incertae sedis</taxon>
        <taxon>Microsporidia</taxon>
        <taxon>Nosematidae</taxon>
        <taxon>Vittaforma</taxon>
    </lineage>
</organism>
<keyword evidence="4" id="KW-1185">Reference proteome</keyword>
<dbReference type="FunCoup" id="L2GMA4">
    <property type="interactions" value="57"/>
</dbReference>
<reference evidence="4" key="1">
    <citation type="submission" date="2011-05" db="EMBL/GenBank/DDBJ databases">
        <title>The genome sequence of Vittaforma corneae strain ATCC 50505.</title>
        <authorList>
            <consortium name="The Broad Institute Genome Sequencing Platform"/>
            <person name="Cuomo C."/>
            <person name="Didier E."/>
            <person name="Bowers L."/>
            <person name="Young S.K."/>
            <person name="Zeng Q."/>
            <person name="Gargeya S."/>
            <person name="Fitzgerald M."/>
            <person name="Haas B."/>
            <person name="Abouelleil A."/>
            <person name="Alvarado L."/>
            <person name="Arachchi H.M."/>
            <person name="Berlin A."/>
            <person name="Chapman S.B."/>
            <person name="Gearin G."/>
            <person name="Goldberg J."/>
            <person name="Griggs A."/>
            <person name="Gujja S."/>
            <person name="Hansen M."/>
            <person name="Heiman D."/>
            <person name="Howarth C."/>
            <person name="Larimer J."/>
            <person name="Lui A."/>
            <person name="MacDonald P.J.P."/>
            <person name="McCowen C."/>
            <person name="Montmayeur A."/>
            <person name="Murphy C."/>
            <person name="Neiman D."/>
            <person name="Pearson M."/>
            <person name="Priest M."/>
            <person name="Roberts A."/>
            <person name="Saif S."/>
            <person name="Shea T."/>
            <person name="Sisk P."/>
            <person name="Stolte C."/>
            <person name="Sykes S."/>
            <person name="Wortman J."/>
            <person name="Nusbaum C."/>
            <person name="Birren B."/>
        </authorList>
    </citation>
    <scope>NUCLEOTIDE SEQUENCE [LARGE SCALE GENOMIC DNA]</scope>
    <source>
        <strain evidence="4">ATCC 50505</strain>
    </source>
</reference>
<feature type="compositionally biased region" description="Polar residues" evidence="1">
    <location>
        <begin position="336"/>
        <end position="388"/>
    </location>
</feature>
<keyword evidence="2" id="KW-0732">Signal</keyword>
<feature type="compositionally biased region" description="Basic and acidic residues" evidence="1">
    <location>
        <begin position="258"/>
        <end position="271"/>
    </location>
</feature>
<feature type="compositionally biased region" description="Polar residues" evidence="1">
    <location>
        <begin position="416"/>
        <end position="438"/>
    </location>
</feature>
<feature type="region of interest" description="Disordered" evidence="1">
    <location>
        <begin position="466"/>
        <end position="499"/>
    </location>
</feature>